<comment type="caution">
    <text evidence="1">The sequence shown here is derived from an EMBL/GenBank/DDBJ whole genome shotgun (WGS) entry which is preliminary data.</text>
</comment>
<proteinExistence type="predicted"/>
<accession>A0A0F8X0Z8</accession>
<dbReference type="AlphaFoldDB" id="A0A0F8X0Z8"/>
<organism evidence="1">
    <name type="scientific">marine sediment metagenome</name>
    <dbReference type="NCBI Taxonomy" id="412755"/>
    <lineage>
        <taxon>unclassified sequences</taxon>
        <taxon>metagenomes</taxon>
        <taxon>ecological metagenomes</taxon>
    </lineage>
</organism>
<sequence>DFFTDLYHERDAIVKEPGSSRYIKSGISELNKGDHYHARVGT</sequence>
<name>A0A0F8X0Z8_9ZZZZ</name>
<dbReference type="EMBL" id="LAZR01065975">
    <property type="protein sequence ID" value="KKK54475.1"/>
    <property type="molecule type" value="Genomic_DNA"/>
</dbReference>
<gene>
    <name evidence="1" type="ORF">LCGC14_3084390</name>
</gene>
<reference evidence="1" key="1">
    <citation type="journal article" date="2015" name="Nature">
        <title>Complex archaea that bridge the gap between prokaryotes and eukaryotes.</title>
        <authorList>
            <person name="Spang A."/>
            <person name="Saw J.H."/>
            <person name="Jorgensen S.L."/>
            <person name="Zaremba-Niedzwiedzka K."/>
            <person name="Martijn J."/>
            <person name="Lind A.E."/>
            <person name="van Eijk R."/>
            <person name="Schleper C."/>
            <person name="Guy L."/>
            <person name="Ettema T.J."/>
        </authorList>
    </citation>
    <scope>NUCLEOTIDE SEQUENCE</scope>
</reference>
<evidence type="ECO:0000313" key="1">
    <source>
        <dbReference type="EMBL" id="KKK54475.1"/>
    </source>
</evidence>
<feature type="non-terminal residue" evidence="1">
    <location>
        <position position="1"/>
    </location>
</feature>
<protein>
    <submittedName>
        <fullName evidence="1">Uncharacterized protein</fullName>
    </submittedName>
</protein>